<sequence>MSLLRNVYKWAAQVNADDLDEDRYLLCKKCTELLSNIGNHVEARHYLASAIDLSDLFSLYFEVIQHPSLLVTIPALHVLTKLLRFHVFVQQSVVTQFIGNLLELCSQRLVRYEYLPEEFEDITSKFLSEDIDTLPEKHAFLGNYRRYCSDIIELVVKLLPTDATHHILQQALSLIEEVGQGQQNFRSQNFSRNTIPILRLDAQIMVVDATIKGFLKWSHHDPSEQEQFERNKSAIEDAFQEWCQNVATVEFRDPEMKKRVIDLLVTFCTKTMPNNSAFAVFVLDHILNIHITTDDAYRDYSDSVKTLHASCLTDLQKLAWAFPDYFFS</sequence>
<accession>A0ACC3CT93</accession>
<dbReference type="Proteomes" id="UP001186974">
    <property type="component" value="Unassembled WGS sequence"/>
</dbReference>
<proteinExistence type="predicted"/>
<keyword evidence="2" id="KW-1185">Reference proteome</keyword>
<evidence type="ECO:0000313" key="1">
    <source>
        <dbReference type="EMBL" id="KAK3044318.1"/>
    </source>
</evidence>
<name>A0ACC3CT93_9PEZI</name>
<gene>
    <name evidence="1" type="ORF">LTS18_001599</name>
</gene>
<comment type="caution">
    <text evidence="1">The sequence shown here is derived from an EMBL/GenBank/DDBJ whole genome shotgun (WGS) entry which is preliminary data.</text>
</comment>
<feature type="non-terminal residue" evidence="1">
    <location>
        <position position="328"/>
    </location>
</feature>
<evidence type="ECO:0000313" key="2">
    <source>
        <dbReference type="Proteomes" id="UP001186974"/>
    </source>
</evidence>
<dbReference type="EMBL" id="JAWDJW010012110">
    <property type="protein sequence ID" value="KAK3044318.1"/>
    <property type="molecule type" value="Genomic_DNA"/>
</dbReference>
<protein>
    <submittedName>
        <fullName evidence="1">Uncharacterized protein</fullName>
    </submittedName>
</protein>
<reference evidence="1" key="1">
    <citation type="submission" date="2024-09" db="EMBL/GenBank/DDBJ databases">
        <title>Black Yeasts Isolated from many extreme environments.</title>
        <authorList>
            <person name="Coleine C."/>
            <person name="Stajich J.E."/>
            <person name="Selbmann L."/>
        </authorList>
    </citation>
    <scope>NUCLEOTIDE SEQUENCE</scope>
    <source>
        <strain evidence="1">CCFEE 5737</strain>
    </source>
</reference>
<organism evidence="1 2">
    <name type="scientific">Coniosporium uncinatum</name>
    <dbReference type="NCBI Taxonomy" id="93489"/>
    <lineage>
        <taxon>Eukaryota</taxon>
        <taxon>Fungi</taxon>
        <taxon>Dikarya</taxon>
        <taxon>Ascomycota</taxon>
        <taxon>Pezizomycotina</taxon>
        <taxon>Dothideomycetes</taxon>
        <taxon>Dothideomycetes incertae sedis</taxon>
        <taxon>Coniosporium</taxon>
    </lineage>
</organism>